<gene>
    <name evidence="2" type="ORF">SAMN04488028_1011225</name>
</gene>
<organism evidence="2 3">
    <name type="scientific">Reichenbachiella agariperforans</name>
    <dbReference type="NCBI Taxonomy" id="156994"/>
    <lineage>
        <taxon>Bacteria</taxon>
        <taxon>Pseudomonadati</taxon>
        <taxon>Bacteroidota</taxon>
        <taxon>Cytophagia</taxon>
        <taxon>Cytophagales</taxon>
        <taxon>Reichenbachiellaceae</taxon>
        <taxon>Reichenbachiella</taxon>
    </lineage>
</organism>
<dbReference type="InterPro" id="IPR018490">
    <property type="entry name" value="cNMP-bd_dom_sf"/>
</dbReference>
<evidence type="ECO:0000259" key="1">
    <source>
        <dbReference type="PROSITE" id="PS50042"/>
    </source>
</evidence>
<evidence type="ECO:0000313" key="2">
    <source>
        <dbReference type="EMBL" id="SHJ78447.1"/>
    </source>
</evidence>
<dbReference type="InterPro" id="IPR014710">
    <property type="entry name" value="RmlC-like_jellyroll"/>
</dbReference>
<reference evidence="3" key="1">
    <citation type="submission" date="2016-11" db="EMBL/GenBank/DDBJ databases">
        <authorList>
            <person name="Varghese N."/>
            <person name="Submissions S."/>
        </authorList>
    </citation>
    <scope>NUCLEOTIDE SEQUENCE [LARGE SCALE GENOMIC DNA]</scope>
    <source>
        <strain evidence="3">DSM 26134</strain>
    </source>
</reference>
<name>A0A1M6M4U7_REIAG</name>
<dbReference type="EMBL" id="FRAA01000001">
    <property type="protein sequence ID" value="SHJ78447.1"/>
    <property type="molecule type" value="Genomic_DNA"/>
</dbReference>
<keyword evidence="3" id="KW-1185">Reference proteome</keyword>
<dbReference type="Gene3D" id="2.60.120.10">
    <property type="entry name" value="Jelly Rolls"/>
    <property type="match status" value="1"/>
</dbReference>
<dbReference type="Pfam" id="PF00027">
    <property type="entry name" value="cNMP_binding"/>
    <property type="match status" value="1"/>
</dbReference>
<accession>A0A1M6M4U7</accession>
<proteinExistence type="predicted"/>
<dbReference type="CDD" id="cd00038">
    <property type="entry name" value="CAP_ED"/>
    <property type="match status" value="1"/>
</dbReference>
<feature type="domain" description="Cyclic nucleotide-binding" evidence="1">
    <location>
        <begin position="25"/>
        <end position="145"/>
    </location>
</feature>
<dbReference type="PANTHER" id="PTHR23011">
    <property type="entry name" value="CYCLIC NUCLEOTIDE-BINDING DOMAIN CONTAINING PROTEIN"/>
    <property type="match status" value="1"/>
</dbReference>
<dbReference type="SMART" id="SM00100">
    <property type="entry name" value="cNMP"/>
    <property type="match status" value="1"/>
</dbReference>
<protein>
    <submittedName>
        <fullName evidence="2">Cyclic nucleotide-binding domain-containing protein</fullName>
    </submittedName>
</protein>
<dbReference type="AlphaFoldDB" id="A0A1M6M4U7"/>
<sequence>MFNPFKKRYNAEEQEYFNFLSQIKQFEKLTNDELALFIPYMYLRKYKQNEVVFFSGDPSHALYIIKDGRVSLSIDIKDGFEQLSNITMGHSFGDNTFLDGTKRIYNAMVTSEQAELYVIPQINIFEILINHPEIKGKIMASMAELYNQYTSNIFKEYRSNFGFFQLSSVYDNNP</sequence>
<dbReference type="STRING" id="156994.SAMN04488028_1011225"/>
<dbReference type="InterPro" id="IPR000595">
    <property type="entry name" value="cNMP-bd_dom"/>
</dbReference>
<dbReference type="SUPFAM" id="SSF51206">
    <property type="entry name" value="cAMP-binding domain-like"/>
    <property type="match status" value="1"/>
</dbReference>
<dbReference type="Proteomes" id="UP000184474">
    <property type="component" value="Unassembled WGS sequence"/>
</dbReference>
<dbReference type="PROSITE" id="PS50042">
    <property type="entry name" value="CNMP_BINDING_3"/>
    <property type="match status" value="1"/>
</dbReference>
<dbReference type="PANTHER" id="PTHR23011:SF28">
    <property type="entry name" value="CYCLIC NUCLEOTIDE-BINDING DOMAIN CONTAINING PROTEIN"/>
    <property type="match status" value="1"/>
</dbReference>
<evidence type="ECO:0000313" key="3">
    <source>
        <dbReference type="Proteomes" id="UP000184474"/>
    </source>
</evidence>
<dbReference type="RefSeq" id="WP_073120360.1">
    <property type="nucleotide sequence ID" value="NZ_FRAA01000001.1"/>
</dbReference>